<dbReference type="RefSeq" id="WP_052679349.1">
    <property type="nucleotide sequence ID" value="NZ_JYHV01000037.1"/>
</dbReference>
<evidence type="ECO:0000313" key="2">
    <source>
        <dbReference type="EMBL" id="KJH79667.1"/>
    </source>
</evidence>
<feature type="region of interest" description="Disordered" evidence="1">
    <location>
        <begin position="471"/>
        <end position="513"/>
    </location>
</feature>
<dbReference type="AlphaFoldDB" id="A0A0D9AG16"/>
<dbReference type="GO" id="GO:0008233">
    <property type="term" value="F:peptidase activity"/>
    <property type="evidence" value="ECO:0007669"/>
    <property type="project" value="UniProtKB-KW"/>
</dbReference>
<name>A0A0D9AG16_STUST</name>
<comment type="caution">
    <text evidence="2">The sequence shown here is derived from an EMBL/GenBank/DDBJ whole genome shotgun (WGS) entry which is preliminary data.</text>
</comment>
<dbReference type="Pfam" id="PF10995">
    <property type="entry name" value="CBP_BcsE"/>
    <property type="match status" value="1"/>
</dbReference>
<dbReference type="PATRIC" id="fig|316.101.peg.3084"/>
<sequence>MSTTASYPEHGPASLGLDIDRGALTLSVGRVQWVIVEQASDAALLSQQVIEAFGPHHQAVLVSDDARQKSLLAKLPADSGPSELLCLTLASSHFTAFLKRLGSELDRAGDMRGRCILLTPPTTVWDRFGERTIATWLEKVSRWLIERQATLLVISDGVCDGLSERLSQLTYSLAGYASLNRTPLGPRLFLHFWNGGQGITSARELHLQYRPDGFRVAASSDIEPTIEYPDQGRIHAERSVLDGAQNLSVQWRLFENRNELFQHALAARAASVLFAITKNEQVEDLAHQLNQLRRSCGNQLKLIVREIAPCLRYRDEQLLLTSGASLVVPFGTSLPRFLTLVESVQGHLWQRQLKDIGVNLDELKPLPLCGQQSPLGFAEAVREMWPSSATGEIIHQLIRLQPVSGLSLQQVLSQTRLRRSGDIACIADKALHLFLFACRPESLEAALSNIFGVRWQELFVGLEQLTDLDPLSRPSFQSDASPMPSSTPVAASAGEPKQPFHPRPMRLSLEARP</sequence>
<accession>A0A0D9AG16</accession>
<dbReference type="OrthoDB" id="5840260at2"/>
<dbReference type="EMBL" id="JYHV01000037">
    <property type="protein sequence ID" value="KJH79667.1"/>
    <property type="molecule type" value="Genomic_DNA"/>
</dbReference>
<protein>
    <submittedName>
        <fullName evidence="2">Protease</fullName>
    </submittedName>
</protein>
<reference evidence="2 3" key="1">
    <citation type="submission" date="2015-02" db="EMBL/GenBank/DDBJ databases">
        <title>Draft genome sequence of Pseudomonas stutzeri NT0128 isolated from wheat (Triticum turgidum) rhizosphere.</title>
        <authorList>
            <person name="Tovi N."/>
            <person name="Frenk S."/>
            <person name="Hadar Y."/>
            <person name="Minz D."/>
        </authorList>
    </citation>
    <scope>NUCLEOTIDE SEQUENCE [LARGE SCALE GENOMIC DNA]</scope>
    <source>
        <strain evidence="2 3">NT0128</strain>
    </source>
</reference>
<evidence type="ECO:0000256" key="1">
    <source>
        <dbReference type="SAM" id="MobiDB-lite"/>
    </source>
</evidence>
<dbReference type="InterPro" id="IPR017745">
    <property type="entry name" value="BcsE"/>
</dbReference>
<evidence type="ECO:0000313" key="3">
    <source>
        <dbReference type="Proteomes" id="UP000032487"/>
    </source>
</evidence>
<dbReference type="Proteomes" id="UP000032487">
    <property type="component" value="Unassembled WGS sequence"/>
</dbReference>
<gene>
    <name evidence="2" type="ORF">UF78_21180</name>
</gene>
<keyword evidence="2" id="KW-0378">Hydrolase</keyword>
<proteinExistence type="predicted"/>
<organism evidence="2 3">
    <name type="scientific">Stutzerimonas stutzeri</name>
    <name type="common">Pseudomonas stutzeri</name>
    <dbReference type="NCBI Taxonomy" id="316"/>
    <lineage>
        <taxon>Bacteria</taxon>
        <taxon>Pseudomonadati</taxon>
        <taxon>Pseudomonadota</taxon>
        <taxon>Gammaproteobacteria</taxon>
        <taxon>Pseudomonadales</taxon>
        <taxon>Pseudomonadaceae</taxon>
        <taxon>Stutzerimonas</taxon>
    </lineage>
</organism>
<feature type="compositionally biased region" description="Polar residues" evidence="1">
    <location>
        <begin position="474"/>
        <end position="489"/>
    </location>
</feature>
<keyword evidence="2" id="KW-0645">Protease</keyword>
<dbReference type="GO" id="GO:0006508">
    <property type="term" value="P:proteolysis"/>
    <property type="evidence" value="ECO:0007669"/>
    <property type="project" value="UniProtKB-KW"/>
</dbReference>
<dbReference type="GO" id="GO:0035438">
    <property type="term" value="F:cyclic-di-GMP binding"/>
    <property type="evidence" value="ECO:0007669"/>
    <property type="project" value="InterPro"/>
</dbReference>